<feature type="region of interest" description="Disordered" evidence="1">
    <location>
        <begin position="23"/>
        <end position="50"/>
    </location>
</feature>
<evidence type="ECO:0000313" key="4">
    <source>
        <dbReference type="Proteomes" id="UP001205861"/>
    </source>
</evidence>
<evidence type="ECO:0000313" key="3">
    <source>
        <dbReference type="EMBL" id="MCS0607721.1"/>
    </source>
</evidence>
<organism evidence="3 4">
    <name type="scientific">Massilia solisilvae</name>
    <dbReference type="NCBI Taxonomy" id="1811225"/>
    <lineage>
        <taxon>Bacteria</taxon>
        <taxon>Pseudomonadati</taxon>
        <taxon>Pseudomonadota</taxon>
        <taxon>Betaproteobacteria</taxon>
        <taxon>Burkholderiales</taxon>
        <taxon>Oxalobacteraceae</taxon>
        <taxon>Telluria group</taxon>
        <taxon>Massilia</taxon>
    </lineage>
</organism>
<evidence type="ECO:0000256" key="1">
    <source>
        <dbReference type="SAM" id="MobiDB-lite"/>
    </source>
</evidence>
<feature type="region of interest" description="Disordered" evidence="1">
    <location>
        <begin position="83"/>
        <end position="131"/>
    </location>
</feature>
<keyword evidence="4" id="KW-1185">Reference proteome</keyword>
<dbReference type="RefSeq" id="WP_258855421.1">
    <property type="nucleotide sequence ID" value="NZ_JANUGV010000001.1"/>
</dbReference>
<sequence>MKITSLAFTLALLALGSVANAALPPPSPAQAQAAAAKKAAADAQAQKDKEALMASMDAIAGRWRSRAAGQGWHTNPSVAIAAPATAASAPATGAAPASQPGGKPGPATAAVPIRSEKLGTAPPSADVKKKP</sequence>
<feature type="signal peptide" evidence="2">
    <location>
        <begin position="1"/>
        <end position="21"/>
    </location>
</feature>
<keyword evidence="2" id="KW-0732">Signal</keyword>
<evidence type="ECO:0000256" key="2">
    <source>
        <dbReference type="SAM" id="SignalP"/>
    </source>
</evidence>
<name>A0ABT2BGT1_9BURK</name>
<gene>
    <name evidence="3" type="ORF">NX773_06050</name>
</gene>
<comment type="caution">
    <text evidence="3">The sequence shown here is derived from an EMBL/GenBank/DDBJ whole genome shotgun (WGS) entry which is preliminary data.</text>
</comment>
<proteinExistence type="predicted"/>
<dbReference type="Proteomes" id="UP001205861">
    <property type="component" value="Unassembled WGS sequence"/>
</dbReference>
<feature type="chain" id="PRO_5046388696" evidence="2">
    <location>
        <begin position="22"/>
        <end position="131"/>
    </location>
</feature>
<feature type="compositionally biased region" description="Low complexity" evidence="1">
    <location>
        <begin position="83"/>
        <end position="101"/>
    </location>
</feature>
<reference evidence="3 4" key="1">
    <citation type="submission" date="2022-08" db="EMBL/GenBank/DDBJ databases">
        <title>Reclassification of Massilia species as members of the genera Telluria, Duganella, Pseudoduganella, Mokoshia gen. nov. and Zemynaea gen. nov. using orthogonal and non-orthogonal genome-based approaches.</title>
        <authorList>
            <person name="Bowman J.P."/>
        </authorList>
    </citation>
    <scope>NUCLEOTIDE SEQUENCE [LARGE SCALE GENOMIC DNA]</scope>
    <source>
        <strain evidence="3 4">JCM 31607</strain>
    </source>
</reference>
<dbReference type="EMBL" id="JANUGV010000001">
    <property type="protein sequence ID" value="MCS0607721.1"/>
    <property type="molecule type" value="Genomic_DNA"/>
</dbReference>
<feature type="compositionally biased region" description="Low complexity" evidence="1">
    <location>
        <begin position="29"/>
        <end position="44"/>
    </location>
</feature>
<protein>
    <submittedName>
        <fullName evidence="3">Uncharacterized protein</fullName>
    </submittedName>
</protein>
<accession>A0ABT2BGT1</accession>